<dbReference type="eggNOG" id="COG1533">
    <property type="taxonomic scope" value="Bacteria"/>
</dbReference>
<dbReference type="Proteomes" id="UP000004169">
    <property type="component" value="Unassembled WGS sequence"/>
</dbReference>
<comment type="caution">
    <text evidence="5">The sequence shown here is derived from an EMBL/GenBank/DDBJ whole genome shotgun (WGS) entry which is preliminary data.</text>
</comment>
<dbReference type="AlphaFoldDB" id="H8FSQ3"/>
<dbReference type="GO" id="GO:0003824">
    <property type="term" value="F:catalytic activity"/>
    <property type="evidence" value="ECO:0007669"/>
    <property type="project" value="InterPro"/>
</dbReference>
<accession>H8FSQ3</accession>
<name>H8FSQ3_MAGML</name>
<dbReference type="InterPro" id="IPR040086">
    <property type="entry name" value="MJ0683-like"/>
</dbReference>
<evidence type="ECO:0000313" key="6">
    <source>
        <dbReference type="Proteomes" id="UP000004169"/>
    </source>
</evidence>
<gene>
    <name evidence="5" type="ORF">PHAMO_270232</name>
</gene>
<dbReference type="SFLD" id="SFLDG01084">
    <property type="entry name" value="Uncharacterised_Radical_SAM_Su"/>
    <property type="match status" value="1"/>
</dbReference>
<evidence type="ECO:0000256" key="2">
    <source>
        <dbReference type="ARBA" id="ARBA00023004"/>
    </source>
</evidence>
<dbReference type="PANTHER" id="PTHR43432">
    <property type="entry name" value="SLR0285 PROTEIN"/>
    <property type="match status" value="1"/>
</dbReference>
<dbReference type="GO" id="GO:0051536">
    <property type="term" value="F:iron-sulfur cluster binding"/>
    <property type="evidence" value="ECO:0007669"/>
    <property type="project" value="UniProtKB-KW"/>
</dbReference>
<dbReference type="EMBL" id="CAHP01000020">
    <property type="protein sequence ID" value="CCG41391.1"/>
    <property type="molecule type" value="Genomic_DNA"/>
</dbReference>
<sequence>MNIKIVETTAKSIISASKIPDADYVVNPYTGCSFACSYCYASFMGRFVGEPIETWGSYLYVKTNAVELFERELARFSTARRKSSIFLSSVTDAWQGPEKKYRLARGILQVLSKTRYPGPVSILTKSPLVQDDLATIASLPAPDVGVTITSTDDAISRAFEVHAPSASSRIEVLRTFNNAEIPTYAFIGPLFPHFRFLPNKLEELFSRIAETGTKRIYVEQINLSAYIRKRLDTAMRESAPDLVAAYTSADEAEHRRALEEMVQSMAPRHGLTIRRSTVIDHRRDAKAIKDLFQ</sequence>
<dbReference type="PANTHER" id="PTHR43432:SF6">
    <property type="entry name" value="RADICAL SAM CORE DOMAIN-CONTAINING PROTEIN"/>
    <property type="match status" value="1"/>
</dbReference>
<dbReference type="STRING" id="1150626.PHAMO_270232"/>
<dbReference type="Pfam" id="PF04055">
    <property type="entry name" value="Radical_SAM"/>
    <property type="match status" value="1"/>
</dbReference>
<dbReference type="GO" id="GO:0046872">
    <property type="term" value="F:metal ion binding"/>
    <property type="evidence" value="ECO:0007669"/>
    <property type="project" value="UniProtKB-KW"/>
</dbReference>
<evidence type="ECO:0000256" key="3">
    <source>
        <dbReference type="ARBA" id="ARBA00023014"/>
    </source>
</evidence>
<keyword evidence="1" id="KW-0479">Metal-binding</keyword>
<evidence type="ECO:0000259" key="4">
    <source>
        <dbReference type="Pfam" id="PF04055"/>
    </source>
</evidence>
<organism evidence="5 6">
    <name type="scientific">Magnetospirillum molischianum DSM 120</name>
    <dbReference type="NCBI Taxonomy" id="1150626"/>
    <lineage>
        <taxon>Bacteria</taxon>
        <taxon>Pseudomonadati</taxon>
        <taxon>Pseudomonadota</taxon>
        <taxon>Alphaproteobacteria</taxon>
        <taxon>Rhodospirillales</taxon>
        <taxon>Rhodospirillaceae</taxon>
        <taxon>Magnetospirillum</taxon>
    </lineage>
</organism>
<evidence type="ECO:0000256" key="1">
    <source>
        <dbReference type="ARBA" id="ARBA00022723"/>
    </source>
</evidence>
<protein>
    <submittedName>
        <fullName evidence="5">Radical SAM domain protein</fullName>
    </submittedName>
</protein>
<dbReference type="RefSeq" id="WP_002728451.1">
    <property type="nucleotide sequence ID" value="NZ_CAHP01000020.1"/>
</dbReference>
<keyword evidence="3" id="KW-0411">Iron-sulfur</keyword>
<reference evidence="5 6" key="1">
    <citation type="journal article" date="2012" name="J. Bacteriol.">
        <title>Draft Genome Sequence of the Purple Photosynthetic Bacterium Phaeospirillum molischianum DSM120, a Particularly Versatile Bacterium.</title>
        <authorList>
            <person name="Duquesne K."/>
            <person name="Prima V."/>
            <person name="Ji B."/>
            <person name="Rouy Z."/>
            <person name="Medigue C."/>
            <person name="Talla E."/>
            <person name="Sturgis J.N."/>
        </authorList>
    </citation>
    <scope>NUCLEOTIDE SEQUENCE [LARGE SCALE GENOMIC DNA]</scope>
    <source>
        <strain evidence="6">DSM120</strain>
    </source>
</reference>
<feature type="domain" description="Radical SAM core" evidence="4">
    <location>
        <begin position="26"/>
        <end position="187"/>
    </location>
</feature>
<keyword evidence="6" id="KW-1185">Reference proteome</keyword>
<evidence type="ECO:0000313" key="5">
    <source>
        <dbReference type="EMBL" id="CCG41391.1"/>
    </source>
</evidence>
<dbReference type="Gene3D" id="3.80.30.30">
    <property type="match status" value="1"/>
</dbReference>
<dbReference type="SFLD" id="SFLDS00029">
    <property type="entry name" value="Radical_SAM"/>
    <property type="match status" value="1"/>
</dbReference>
<keyword evidence="2" id="KW-0408">Iron</keyword>
<dbReference type="InterPro" id="IPR007197">
    <property type="entry name" value="rSAM"/>
</dbReference>
<proteinExistence type="predicted"/>